<dbReference type="AlphaFoldDB" id="A0A0J7LH16"/>
<name>A0A0J7LH16_9FLAO</name>
<evidence type="ECO:0000313" key="1">
    <source>
        <dbReference type="EMBL" id="KMQ68300.1"/>
    </source>
</evidence>
<protein>
    <submittedName>
        <fullName evidence="1">Uncharacterized protein</fullName>
    </submittedName>
</protein>
<gene>
    <name evidence="1" type="ORF">ACM44_14670</name>
</gene>
<dbReference type="Proteomes" id="UP000035900">
    <property type="component" value="Unassembled WGS sequence"/>
</dbReference>
<proteinExistence type="predicted"/>
<accession>A0A0J7LH16</accession>
<comment type="caution">
    <text evidence="1">The sequence shown here is derived from an EMBL/GenBank/DDBJ whole genome shotgun (WGS) entry which is preliminary data.</text>
</comment>
<dbReference type="STRING" id="1304281.ACM44_14670"/>
<reference evidence="1 2" key="1">
    <citation type="journal article" date="2004" name="Int. J. Syst. Evol. Microbiol.">
        <title>Kaistella koreensis gen. nov., sp. nov., a novel member of the Chryseobacterium-Bergeyella-Riemerella branch.</title>
        <authorList>
            <person name="Kim M.K."/>
            <person name="Im W.T."/>
            <person name="Shin Y.K."/>
            <person name="Lim J.H."/>
            <person name="Kim S.H."/>
            <person name="Lee B.C."/>
            <person name="Park M.Y."/>
            <person name="Lee K.Y."/>
            <person name="Lee S.T."/>
        </authorList>
    </citation>
    <scope>NUCLEOTIDE SEQUENCE [LARGE SCALE GENOMIC DNA]</scope>
    <source>
        <strain evidence="1 2">CCUG 49689</strain>
    </source>
</reference>
<sequence length="616" mass="69581">MFIILLIFITSCRQEQDFIKKNELVEKTTITYKKLDEVIGLQNTVEKIKSNLKSSNFQNKGIEDFDLDEDNVLVVDMTNNNRSISIVINNNNTAQSNYFVMNLNVVQYNGTEKYFISKYIPSDGKPFYSFNEFIGVIEYYDLDGNLLSTSSAMNREEYMNLIAGCLLLQFYGCECTGGYELFAVNNMCANGGGGGNGNTGYGNNGYGNGTTNNGGGGDGGYGEGNTIPGYPNIPTEDMMKQKKYTGFLNQLSSQQLQFLTDYPEYNNNVFNYLNSKNFHPNSFNLMTVVINHLIANTDNYGVHIFWSEIQPMFSFVDQFLKDNPDTQNKEQIFARIKALDILLKQNPDALLDIQCQELPKWKELADHPIPQSVKNRIATINNQAGFFDNASLQSIYTGGGPSLNMDIFPVKITSMPNKPNGQKYTPAEFFDFFRKNFNDKFIDNNLSSFTPVINSTYGINDTQLWNSSNPLGALIHIHIPILGPTYNDGTVITSGFGSQAWIFTTVDIPWDNQHPVSGNRLFGYFPDNNGGMTIYIRGVDRFTFNFLNYSSTWISESIGFDNADSLWESFQTKMFNFVKDNHGTSEIVPKTVYRPSWIKIRNYMKGKESLNSLGCH</sequence>
<keyword evidence="2" id="KW-1185">Reference proteome</keyword>
<evidence type="ECO:0000313" key="2">
    <source>
        <dbReference type="Proteomes" id="UP000035900"/>
    </source>
</evidence>
<organism evidence="1 2">
    <name type="scientific">Chryseobacterium koreense CCUG 49689</name>
    <dbReference type="NCBI Taxonomy" id="1304281"/>
    <lineage>
        <taxon>Bacteria</taxon>
        <taxon>Pseudomonadati</taxon>
        <taxon>Bacteroidota</taxon>
        <taxon>Flavobacteriia</taxon>
        <taxon>Flavobacteriales</taxon>
        <taxon>Weeksellaceae</taxon>
        <taxon>Chryseobacterium group</taxon>
        <taxon>Chryseobacterium</taxon>
    </lineage>
</organism>
<dbReference type="PATRIC" id="fig|1304281.5.peg.3203"/>
<dbReference type="EMBL" id="LFNG01000050">
    <property type="protein sequence ID" value="KMQ68300.1"/>
    <property type="molecule type" value="Genomic_DNA"/>
</dbReference>